<dbReference type="EMBL" id="FTPD01000045">
    <property type="protein sequence ID" value="SIT58138.1"/>
    <property type="molecule type" value="Genomic_DNA"/>
</dbReference>
<feature type="transmembrane region" description="Helical" evidence="1">
    <location>
        <begin position="447"/>
        <end position="464"/>
    </location>
</feature>
<proteinExistence type="predicted"/>
<feature type="transmembrane region" description="Helical" evidence="1">
    <location>
        <begin position="413"/>
        <end position="435"/>
    </location>
</feature>
<evidence type="ECO:0008006" key="4">
    <source>
        <dbReference type="Google" id="ProtNLM"/>
    </source>
</evidence>
<feature type="transmembrane region" description="Helical" evidence="1">
    <location>
        <begin position="176"/>
        <end position="195"/>
    </location>
</feature>
<organism evidence="2 3">
    <name type="scientific">Mesorhizobium prunaredense</name>
    <dbReference type="NCBI Taxonomy" id="1631249"/>
    <lineage>
        <taxon>Bacteria</taxon>
        <taxon>Pseudomonadati</taxon>
        <taxon>Pseudomonadota</taxon>
        <taxon>Alphaproteobacteria</taxon>
        <taxon>Hyphomicrobiales</taxon>
        <taxon>Phyllobacteriaceae</taxon>
        <taxon>Mesorhizobium</taxon>
    </lineage>
</organism>
<dbReference type="AlphaFoldDB" id="A0A1R3VE10"/>
<keyword evidence="1" id="KW-0812">Transmembrane</keyword>
<feature type="transmembrane region" description="Helical" evidence="1">
    <location>
        <begin position="144"/>
        <end position="164"/>
    </location>
</feature>
<keyword evidence="3" id="KW-1185">Reference proteome</keyword>
<reference evidence="3" key="1">
    <citation type="submission" date="2017-01" db="EMBL/GenBank/DDBJ databases">
        <authorList>
            <person name="Brunel B."/>
        </authorList>
    </citation>
    <scope>NUCLEOTIDE SEQUENCE [LARGE SCALE GENOMIC DNA]</scope>
</reference>
<protein>
    <recommendedName>
        <fullName evidence="4">Transmembrane protein</fullName>
    </recommendedName>
</protein>
<name>A0A1R3VE10_9HYPH</name>
<feature type="transmembrane region" description="Helical" evidence="1">
    <location>
        <begin position="201"/>
        <end position="219"/>
    </location>
</feature>
<evidence type="ECO:0000256" key="1">
    <source>
        <dbReference type="SAM" id="Phobius"/>
    </source>
</evidence>
<evidence type="ECO:0000313" key="2">
    <source>
        <dbReference type="EMBL" id="SIT58138.1"/>
    </source>
</evidence>
<keyword evidence="1" id="KW-0472">Membrane</keyword>
<feature type="transmembrane region" description="Helical" evidence="1">
    <location>
        <begin position="45"/>
        <end position="64"/>
    </location>
</feature>
<keyword evidence="1" id="KW-1133">Transmembrane helix</keyword>
<feature type="transmembrane region" description="Helical" evidence="1">
    <location>
        <begin position="278"/>
        <end position="295"/>
    </location>
</feature>
<feature type="transmembrane region" description="Helical" evidence="1">
    <location>
        <begin position="253"/>
        <end position="271"/>
    </location>
</feature>
<feature type="transmembrane region" description="Helical" evidence="1">
    <location>
        <begin position="70"/>
        <end position="88"/>
    </location>
</feature>
<dbReference type="Proteomes" id="UP000188388">
    <property type="component" value="Unassembled WGS sequence"/>
</dbReference>
<gene>
    <name evidence="2" type="ORF">BQ8794_50240</name>
</gene>
<sequence length="508" mass="55972">MAFIDHARSDNSSVVDLVYTASPHYSGQFNATCPPSTHHPFEPTVSVLSWILVGVGALLCLSALLSGPQALIGIVFIEQAFCLRYGYIRALRQARRGMPDFLAIFLTTLVVLKGFNIVSLIVGPTEYDSLYYYTTIENRIAAELILGLGLVCFTLGWHSLRIAGGSTFYSTVPEGLAIRLVPFVLVGWLGLAHLPNSFAQQIGFMFHEIYLALLFVIFAGKSRYGSEGSRSWVVIVLIVPALLSGLTSGTKELVLTAVAPVLLVYVLRPNLRRIGVTILAGLMVIIVVVPITQLYRQANWSAKENVGLTELFSRLVDAYQQMGASNIVSEGMVEFANRTSSSISGAIVVGATDRLGHTGLETVKDVFIVFVPRFLWPEKPPVAPGAWFTWHLGYAATPVEATTSTATMLATELYMMSGWLTIPFGMAALGLYYALIWRFIRTMSLRNPIMGIALVSFMFNAVKFEDMSLIYAITGPVVSMIYMFVLASAYRMFYKPLAQRWRARYPSS</sequence>
<accession>A0A1R3VE10</accession>
<feature type="transmembrane region" description="Helical" evidence="1">
    <location>
        <begin position="100"/>
        <end position="124"/>
    </location>
</feature>
<dbReference type="RefSeq" id="WP_143744676.1">
    <property type="nucleotide sequence ID" value="NZ_FTPD01000045.1"/>
</dbReference>
<feature type="transmembrane region" description="Helical" evidence="1">
    <location>
        <begin position="470"/>
        <end position="494"/>
    </location>
</feature>
<evidence type="ECO:0000313" key="3">
    <source>
        <dbReference type="Proteomes" id="UP000188388"/>
    </source>
</evidence>
<feature type="transmembrane region" description="Helical" evidence="1">
    <location>
        <begin position="231"/>
        <end position="247"/>
    </location>
</feature>